<dbReference type="HOGENOM" id="CLU_2745330_0_0_1"/>
<dbReference type="EMBL" id="FR824125">
    <property type="protein sequence ID" value="CCA19852.1"/>
    <property type="molecule type" value="Genomic_DNA"/>
</dbReference>
<sequence length="71" mass="8384">MTAFHIVSLRLMVAQLSVTKQIRNLKHWRLKDLNPYCHIANQSTNSPCYITVRNVYTLELRVPEGLIRYRV</sequence>
<organism evidence="1">
    <name type="scientific">Albugo laibachii Nc14</name>
    <dbReference type="NCBI Taxonomy" id="890382"/>
    <lineage>
        <taxon>Eukaryota</taxon>
        <taxon>Sar</taxon>
        <taxon>Stramenopiles</taxon>
        <taxon>Oomycota</taxon>
        <taxon>Peronosporomycetes</taxon>
        <taxon>Albuginales</taxon>
        <taxon>Albuginaceae</taxon>
        <taxon>Albugo</taxon>
    </lineage>
</organism>
<name>F0WF70_9STRA</name>
<protein>
    <submittedName>
        <fullName evidence="1">AlNc14C80G5264 protein</fullName>
    </submittedName>
</protein>
<reference evidence="1" key="2">
    <citation type="submission" date="2011-02" db="EMBL/GenBank/DDBJ databases">
        <authorList>
            <person name="MacLean D."/>
        </authorList>
    </citation>
    <scope>NUCLEOTIDE SEQUENCE</scope>
</reference>
<proteinExistence type="predicted"/>
<reference evidence="1" key="1">
    <citation type="journal article" date="2011" name="PLoS Biol.">
        <title>Gene gain and loss during evolution of obligate parasitism in the white rust pathogen of Arabidopsis thaliana.</title>
        <authorList>
            <person name="Kemen E."/>
            <person name="Gardiner A."/>
            <person name="Schultz-Larsen T."/>
            <person name="Kemen A.C."/>
            <person name="Balmuth A.L."/>
            <person name="Robert-Seilaniantz A."/>
            <person name="Bailey K."/>
            <person name="Holub E."/>
            <person name="Studholme D.J."/>
            <person name="Maclean D."/>
            <person name="Jones J.D."/>
        </authorList>
    </citation>
    <scope>NUCLEOTIDE SEQUENCE</scope>
</reference>
<accession>F0WF70</accession>
<gene>
    <name evidence="1" type="primary">AlNc14C80G5264</name>
    <name evidence="1" type="ORF">ALNC14_059950</name>
</gene>
<evidence type="ECO:0000313" key="1">
    <source>
        <dbReference type="EMBL" id="CCA19852.1"/>
    </source>
</evidence>
<dbReference type="AlphaFoldDB" id="F0WF70"/>